<dbReference type="InterPro" id="IPR036565">
    <property type="entry name" value="Mur-like_cat_sf"/>
</dbReference>
<protein>
    <recommendedName>
        <fullName evidence="10 11">UDP-N-acetylmuramoyl-tripeptide--D-alanyl-D-alanine ligase</fullName>
        <ecNumber evidence="10 11">6.3.2.10</ecNumber>
    </recommendedName>
    <alternativeName>
        <fullName evidence="10">D-alanyl-D-alanine-adding enzyme</fullName>
    </alternativeName>
</protein>
<dbReference type="InterPro" id="IPR005863">
    <property type="entry name" value="UDP-N-AcMur_synth"/>
</dbReference>
<dbReference type="Proteomes" id="UP000035503">
    <property type="component" value="Chromosome"/>
</dbReference>
<keyword evidence="4 10" id="KW-0547">Nucleotide-binding</keyword>
<comment type="pathway">
    <text evidence="10 11">Cell wall biogenesis; peptidoglycan biosynthesis.</text>
</comment>
<organism evidence="15 16">
    <name type="scientific">Candidatus Liberibacter africanus PTSAPSY</name>
    <dbReference type="NCBI Taxonomy" id="1277257"/>
    <lineage>
        <taxon>Bacteria</taxon>
        <taxon>Pseudomonadati</taxon>
        <taxon>Pseudomonadota</taxon>
        <taxon>Alphaproteobacteria</taxon>
        <taxon>Hyphomicrobiales</taxon>
        <taxon>Rhizobiaceae</taxon>
        <taxon>Liberibacter</taxon>
    </lineage>
</organism>
<evidence type="ECO:0000256" key="1">
    <source>
        <dbReference type="ARBA" id="ARBA00022490"/>
    </source>
</evidence>
<dbReference type="PATRIC" id="fig|1277257.4.peg.1123"/>
<evidence type="ECO:0000256" key="2">
    <source>
        <dbReference type="ARBA" id="ARBA00022598"/>
    </source>
</evidence>
<keyword evidence="2 10" id="KW-0436">Ligase</keyword>
<feature type="domain" description="Mur ligase central" evidence="14">
    <location>
        <begin position="113"/>
        <end position="302"/>
    </location>
</feature>
<name>A0A0G3IA01_LIBAF</name>
<dbReference type="InterPro" id="IPR013221">
    <property type="entry name" value="Mur_ligase_cen"/>
</dbReference>
<dbReference type="InterPro" id="IPR000713">
    <property type="entry name" value="Mur_ligase_N"/>
</dbReference>
<evidence type="ECO:0000256" key="3">
    <source>
        <dbReference type="ARBA" id="ARBA00022618"/>
    </source>
</evidence>
<keyword evidence="7 10" id="KW-0573">Peptidoglycan synthesis</keyword>
<dbReference type="SUPFAM" id="SSF53623">
    <property type="entry name" value="MurD-like peptide ligases, catalytic domain"/>
    <property type="match status" value="2"/>
</dbReference>
<dbReference type="RefSeq" id="WP_083965964.1">
    <property type="nucleotide sequence ID" value="NZ_CP004021.1"/>
</dbReference>
<dbReference type="Pfam" id="PF02875">
    <property type="entry name" value="Mur_ligase_C"/>
    <property type="match status" value="2"/>
</dbReference>
<keyword evidence="9 10" id="KW-0961">Cell wall biogenesis/degradation</keyword>
<sequence>MKHLWTFHDLLHAVEGKSIGNVPEDFVQGISIDSRSIAPKEAFFAIKGPNYDGHNFILHAVQRGACLVIINSDMAQSIGSLSVPVFVVQDVLSSLTKLAMVARRRSKAKIIAITGSVGKTTTKEMLAIALSSLGRTHTCIDSYNNHIGVPLTLARMPADVDFGVFELGMSHLGEIRFLTHLVRPHIAMITKIAPAHLENFSGIEEIASAKAEIFEGLEKNGAVFLNHDDSFFSYLKEKAHTLGINKIYSFGESPNADFQLQKRKDSDEKSWMQVQLQGKLAEVTHHALGYHMAQNMLASLGVFSILNIDIDKAIKALSIFHPKEGRGKRYRCACKKGFFTLIDESYNANPISMKSAISVLSQIYPHGKGRQIAVLGDMCEMGEQSKYFHIDLAKVLSLYNISHIWLHGTHILALKDVLSHNIHVHYSETIEDFFLFIQASLIDGDVIVVKSSSSILDKQQVSLSIEGKDFNFIFSLPGEFQVYNALVAAGLCIASGIDIPTVIECLGKLNIVPGRFEFIGTNSKGGKIYVDYAHTPNSLEMVLKNVRTITSGRIIVVFGCGGDRDQGKRPMMGKIALDLADTVIVTDDNPRSEDPKKIRAEIINGFSGFIEEGNRVEAIRIALSMLNKGDVLVVAGKGHETVQIINKGVVRMSIDCDIIREILGSSL</sequence>
<dbReference type="STRING" id="1277257.G293_05155"/>
<gene>
    <name evidence="10" type="primary">murF</name>
    <name evidence="15" type="ORF">G293_05155</name>
</gene>
<comment type="catalytic activity">
    <reaction evidence="10 11">
        <text>D-alanyl-D-alanine + UDP-N-acetyl-alpha-D-muramoyl-L-alanyl-gamma-D-glutamyl-meso-2,6-diaminopimelate + ATP = UDP-N-acetyl-alpha-D-muramoyl-L-alanyl-gamma-D-glutamyl-meso-2,6-diaminopimeloyl-D-alanyl-D-alanine + ADP + phosphate + H(+)</text>
        <dbReference type="Rhea" id="RHEA:28374"/>
        <dbReference type="ChEBI" id="CHEBI:15378"/>
        <dbReference type="ChEBI" id="CHEBI:30616"/>
        <dbReference type="ChEBI" id="CHEBI:43474"/>
        <dbReference type="ChEBI" id="CHEBI:57822"/>
        <dbReference type="ChEBI" id="CHEBI:61386"/>
        <dbReference type="ChEBI" id="CHEBI:83905"/>
        <dbReference type="ChEBI" id="CHEBI:456216"/>
        <dbReference type="EC" id="6.3.2.10"/>
    </reaction>
</comment>
<dbReference type="HAMAP" id="MF_02019">
    <property type="entry name" value="MurF"/>
    <property type="match status" value="1"/>
</dbReference>
<dbReference type="NCBIfam" id="TIGR01143">
    <property type="entry name" value="murF"/>
    <property type="match status" value="1"/>
</dbReference>
<dbReference type="GO" id="GO:0047480">
    <property type="term" value="F:UDP-N-acetylmuramoyl-tripeptide-D-alanyl-D-alanine ligase activity"/>
    <property type="evidence" value="ECO:0007669"/>
    <property type="project" value="UniProtKB-UniRule"/>
</dbReference>
<keyword evidence="6 10" id="KW-0133">Cell shape</keyword>
<dbReference type="Gene3D" id="3.90.190.20">
    <property type="entry name" value="Mur ligase, C-terminal domain"/>
    <property type="match status" value="2"/>
</dbReference>
<dbReference type="GO" id="GO:0008360">
    <property type="term" value="P:regulation of cell shape"/>
    <property type="evidence" value="ECO:0007669"/>
    <property type="project" value="UniProtKB-KW"/>
</dbReference>
<dbReference type="Gene3D" id="3.40.1190.10">
    <property type="entry name" value="Mur-like, catalytic domain"/>
    <property type="match status" value="1"/>
</dbReference>
<dbReference type="EC" id="6.3.2.10" evidence="10 11"/>
<keyword evidence="16" id="KW-1185">Reference proteome</keyword>
<proteinExistence type="inferred from homology"/>
<comment type="function">
    <text evidence="10 11">Involved in cell wall formation. Catalyzes the final step in the synthesis of UDP-N-acetylmuramoyl-pentapeptide, the precursor of murein.</text>
</comment>
<evidence type="ECO:0000256" key="8">
    <source>
        <dbReference type="ARBA" id="ARBA00023306"/>
    </source>
</evidence>
<dbReference type="OrthoDB" id="9801978at2"/>
<dbReference type="Gene3D" id="3.40.1390.10">
    <property type="entry name" value="MurE/MurF, N-terminal domain"/>
    <property type="match status" value="1"/>
</dbReference>
<dbReference type="AlphaFoldDB" id="A0A0G3IA01"/>
<feature type="domain" description="Mur ligase N-terminal catalytic" evidence="12">
    <location>
        <begin position="27"/>
        <end position="74"/>
    </location>
</feature>
<dbReference type="SUPFAM" id="SSF63418">
    <property type="entry name" value="MurE/MurF N-terminal domain"/>
    <property type="match status" value="1"/>
</dbReference>
<dbReference type="GO" id="GO:0051301">
    <property type="term" value="P:cell division"/>
    <property type="evidence" value="ECO:0007669"/>
    <property type="project" value="UniProtKB-KW"/>
</dbReference>
<dbReference type="PANTHER" id="PTHR43024:SF1">
    <property type="entry name" value="UDP-N-ACETYLMURAMOYL-TRIPEPTIDE--D-ALANYL-D-ALANINE LIGASE"/>
    <property type="match status" value="1"/>
</dbReference>
<dbReference type="InterPro" id="IPR035911">
    <property type="entry name" value="MurE/MurF_N"/>
</dbReference>
<keyword evidence="8 10" id="KW-0131">Cell cycle</keyword>
<dbReference type="GO" id="GO:0008766">
    <property type="term" value="F:UDP-N-acetylmuramoylalanyl-D-glutamyl-2,6-diaminopimelate-D-alanyl-D-alanine ligase activity"/>
    <property type="evidence" value="ECO:0007669"/>
    <property type="project" value="RHEA"/>
</dbReference>
<feature type="domain" description="Mur ligase C-terminal" evidence="13">
    <location>
        <begin position="514"/>
        <end position="638"/>
    </location>
</feature>
<keyword evidence="3 10" id="KW-0132">Cell division</keyword>
<evidence type="ECO:0000313" key="15">
    <source>
        <dbReference type="EMBL" id="AKK20642.1"/>
    </source>
</evidence>
<dbReference type="Pfam" id="PF01225">
    <property type="entry name" value="Mur_ligase"/>
    <property type="match status" value="1"/>
</dbReference>
<dbReference type="GO" id="GO:0009252">
    <property type="term" value="P:peptidoglycan biosynthetic process"/>
    <property type="evidence" value="ECO:0007669"/>
    <property type="project" value="UniProtKB-UniRule"/>
</dbReference>
<evidence type="ECO:0000259" key="13">
    <source>
        <dbReference type="Pfam" id="PF02875"/>
    </source>
</evidence>
<evidence type="ECO:0000256" key="5">
    <source>
        <dbReference type="ARBA" id="ARBA00022840"/>
    </source>
</evidence>
<dbReference type="SUPFAM" id="SSF53244">
    <property type="entry name" value="MurD-like peptide ligases, peptide-binding domain"/>
    <property type="match status" value="2"/>
</dbReference>
<keyword evidence="1 10" id="KW-0963">Cytoplasm</keyword>
<keyword evidence="5 10" id="KW-0067">ATP-binding</keyword>
<dbReference type="GO" id="GO:0071555">
    <property type="term" value="P:cell wall organization"/>
    <property type="evidence" value="ECO:0007669"/>
    <property type="project" value="UniProtKB-KW"/>
</dbReference>
<comment type="similarity">
    <text evidence="10">Belongs to the MurCDEF family. MurF subfamily.</text>
</comment>
<accession>A0A0G3IA01</accession>
<evidence type="ECO:0000259" key="14">
    <source>
        <dbReference type="Pfam" id="PF08245"/>
    </source>
</evidence>
<evidence type="ECO:0000256" key="11">
    <source>
        <dbReference type="RuleBase" id="RU004136"/>
    </source>
</evidence>
<evidence type="ECO:0000256" key="6">
    <source>
        <dbReference type="ARBA" id="ARBA00022960"/>
    </source>
</evidence>
<dbReference type="GO" id="GO:0005737">
    <property type="term" value="C:cytoplasm"/>
    <property type="evidence" value="ECO:0007669"/>
    <property type="project" value="UniProtKB-SubCell"/>
</dbReference>
<dbReference type="Pfam" id="PF08245">
    <property type="entry name" value="Mur_ligase_M"/>
    <property type="match status" value="1"/>
</dbReference>
<reference evidence="15 16" key="1">
    <citation type="journal article" date="2015" name="Genome Announc.">
        <title>Complete Genome Sequence of 'Candidatus Liberibacter africanus,' a Bacterium Associated with Citrus Huanglongbing.</title>
        <authorList>
            <person name="Lin H."/>
            <person name="Pietersen G."/>
            <person name="Han C."/>
            <person name="Read D.A."/>
            <person name="Lou B."/>
            <person name="Gupta G."/>
            <person name="Civerolo E.L."/>
        </authorList>
    </citation>
    <scope>NUCLEOTIDE SEQUENCE [LARGE SCALE GENOMIC DNA]</scope>
    <source>
        <strain evidence="15 16">PTSAPSY</strain>
    </source>
</reference>
<dbReference type="PANTHER" id="PTHR43024">
    <property type="entry name" value="UDP-N-ACETYLMURAMOYL-TRIPEPTIDE--D-ALANYL-D-ALANINE LIGASE"/>
    <property type="match status" value="1"/>
</dbReference>
<feature type="binding site" evidence="10">
    <location>
        <begin position="115"/>
        <end position="121"/>
    </location>
    <ligand>
        <name>ATP</name>
        <dbReference type="ChEBI" id="CHEBI:30616"/>
    </ligand>
</feature>
<dbReference type="InterPro" id="IPR051046">
    <property type="entry name" value="MurCDEF_CellWall_CoF430Synth"/>
</dbReference>
<dbReference type="KEGG" id="lau:G293_05155"/>
<evidence type="ECO:0000313" key="16">
    <source>
        <dbReference type="Proteomes" id="UP000035503"/>
    </source>
</evidence>
<dbReference type="InterPro" id="IPR004101">
    <property type="entry name" value="Mur_ligase_C"/>
</dbReference>
<comment type="subcellular location">
    <subcellularLocation>
        <location evidence="10 11">Cytoplasm</location>
    </subcellularLocation>
</comment>
<feature type="domain" description="Mur ligase C-terminal" evidence="13">
    <location>
        <begin position="337"/>
        <end position="452"/>
    </location>
</feature>
<dbReference type="GO" id="GO:0005524">
    <property type="term" value="F:ATP binding"/>
    <property type="evidence" value="ECO:0007669"/>
    <property type="project" value="UniProtKB-UniRule"/>
</dbReference>
<dbReference type="UniPathway" id="UPA00219"/>
<evidence type="ECO:0000256" key="7">
    <source>
        <dbReference type="ARBA" id="ARBA00022984"/>
    </source>
</evidence>
<dbReference type="EMBL" id="CP004021">
    <property type="protein sequence ID" value="AKK20642.1"/>
    <property type="molecule type" value="Genomic_DNA"/>
</dbReference>
<evidence type="ECO:0000259" key="12">
    <source>
        <dbReference type="Pfam" id="PF01225"/>
    </source>
</evidence>
<evidence type="ECO:0000256" key="4">
    <source>
        <dbReference type="ARBA" id="ARBA00022741"/>
    </source>
</evidence>
<evidence type="ECO:0000256" key="9">
    <source>
        <dbReference type="ARBA" id="ARBA00023316"/>
    </source>
</evidence>
<evidence type="ECO:0000256" key="10">
    <source>
        <dbReference type="HAMAP-Rule" id="MF_02019"/>
    </source>
</evidence>
<dbReference type="InterPro" id="IPR036615">
    <property type="entry name" value="Mur_ligase_C_dom_sf"/>
</dbReference>